<dbReference type="GO" id="GO:0050909">
    <property type="term" value="P:sensory perception of taste"/>
    <property type="evidence" value="ECO:0007669"/>
    <property type="project" value="InterPro"/>
</dbReference>
<gene>
    <name evidence="9" type="primary">TcGr171</name>
    <name evidence="9" type="ORF">TcasGA2_TC030258</name>
</gene>
<feature type="transmembrane region" description="Helical" evidence="8">
    <location>
        <begin position="109"/>
        <end position="127"/>
    </location>
</feature>
<dbReference type="GO" id="GO:0043025">
    <property type="term" value="C:neuronal cell body"/>
    <property type="evidence" value="ECO:0000318"/>
    <property type="project" value="GO_Central"/>
</dbReference>
<dbReference type="AlphaFoldDB" id="D6WBU2"/>
<dbReference type="GO" id="GO:0007165">
    <property type="term" value="P:signal transduction"/>
    <property type="evidence" value="ECO:0007669"/>
    <property type="project" value="UniProtKB-KW"/>
</dbReference>
<feature type="transmembrane region" description="Helical" evidence="8">
    <location>
        <begin position="254"/>
        <end position="278"/>
    </location>
</feature>
<dbReference type="OMA" id="IYMSIRE"/>
<dbReference type="GO" id="GO:0030425">
    <property type="term" value="C:dendrite"/>
    <property type="evidence" value="ECO:0000318"/>
    <property type="project" value="GO_Central"/>
</dbReference>
<feature type="transmembrane region" description="Helical" evidence="8">
    <location>
        <begin position="134"/>
        <end position="159"/>
    </location>
</feature>
<dbReference type="GO" id="GO:0007635">
    <property type="term" value="P:chemosensory behavior"/>
    <property type="evidence" value="ECO:0000318"/>
    <property type="project" value="GO_Central"/>
</dbReference>
<keyword evidence="6 8" id="KW-0675">Receptor</keyword>
<keyword evidence="10" id="KW-1185">Reference proteome</keyword>
<sequence length="361" mass="41786">MWHPLTIPDVVVPVLKIWHSCGLATFVLENGFFKYKKTNHFVISLLVMLSGLTVYVKVFGVGQNFRSYVTFLHFICIYLQNFALIWFSHRRREKINWVLNEMLSLEKRLVRFSGTTISFVSVGQYLLKYFLLQVILILIVVVAIFLIANLSVIFVIYVVTYYGSMIFGFNLGLFLLFYLLCLRELCKHFNASKITCFKKVRPIYMSIRELSKNFNKCFQGIVLFKIASDFVIAVTSFYLSIYSLKFTRSLVGGIFLLGVSGLSLTTIFIFPFSVAYLFEDLSKQEKLAKKLIVSLLTSSKDGQLSHKPLELFFLQTRHNKIEFNVCGMFLLNCTFIYMIISSMANYLIYTLQFYQVNRSGS</sequence>
<dbReference type="PhylomeDB" id="D6WBU2"/>
<dbReference type="GO" id="GO:0008049">
    <property type="term" value="P:male courtship behavior"/>
    <property type="evidence" value="ECO:0000318"/>
    <property type="project" value="GO_Central"/>
</dbReference>
<protein>
    <recommendedName>
        <fullName evidence="8">Gustatory receptor</fullName>
    </recommendedName>
</protein>
<accession>D6WBU2</accession>
<evidence type="ECO:0000256" key="6">
    <source>
        <dbReference type="ARBA" id="ARBA00023170"/>
    </source>
</evidence>
<comment type="caution">
    <text evidence="8">Lacks conserved residue(s) required for the propagation of feature annotation.</text>
</comment>
<dbReference type="PANTHER" id="PTHR21143">
    <property type="entry name" value="INVERTEBRATE GUSTATORY RECEPTOR"/>
    <property type="match status" value="1"/>
</dbReference>
<dbReference type="Pfam" id="PF08395">
    <property type="entry name" value="7tm_7"/>
    <property type="match status" value="1"/>
</dbReference>
<comment type="similarity">
    <text evidence="8">Belongs to the insect chemoreceptor superfamily. Gustatory receptor (GR) family.</text>
</comment>
<dbReference type="GO" id="GO:0005886">
    <property type="term" value="C:plasma membrane"/>
    <property type="evidence" value="ECO:0007669"/>
    <property type="project" value="UniProtKB-SubCell"/>
</dbReference>
<dbReference type="HOGENOM" id="CLU_063136_0_0_1"/>
<evidence type="ECO:0000313" key="9">
    <source>
        <dbReference type="EMBL" id="EEZ99395.1"/>
    </source>
</evidence>
<dbReference type="Proteomes" id="UP000007266">
    <property type="component" value="Linkage group 2"/>
</dbReference>
<organism evidence="9 10">
    <name type="scientific">Tribolium castaneum</name>
    <name type="common">Red flour beetle</name>
    <dbReference type="NCBI Taxonomy" id="7070"/>
    <lineage>
        <taxon>Eukaryota</taxon>
        <taxon>Metazoa</taxon>
        <taxon>Ecdysozoa</taxon>
        <taxon>Arthropoda</taxon>
        <taxon>Hexapoda</taxon>
        <taxon>Insecta</taxon>
        <taxon>Pterygota</taxon>
        <taxon>Neoptera</taxon>
        <taxon>Endopterygota</taxon>
        <taxon>Coleoptera</taxon>
        <taxon>Polyphaga</taxon>
        <taxon>Cucujiformia</taxon>
        <taxon>Tenebrionidae</taxon>
        <taxon>Tenebrionidae incertae sedis</taxon>
        <taxon>Tribolium</taxon>
    </lineage>
</organism>
<evidence type="ECO:0000256" key="3">
    <source>
        <dbReference type="ARBA" id="ARBA00022692"/>
    </source>
</evidence>
<feature type="transmembrane region" description="Helical" evidence="8">
    <location>
        <begin position="68"/>
        <end position="89"/>
    </location>
</feature>
<evidence type="ECO:0000256" key="5">
    <source>
        <dbReference type="ARBA" id="ARBA00023136"/>
    </source>
</evidence>
<reference evidence="9 10" key="2">
    <citation type="journal article" date="2010" name="Nucleic Acids Res.">
        <title>BeetleBase in 2010: revisions to provide comprehensive genomic information for Tribolium castaneum.</title>
        <authorList>
            <person name="Kim H.S."/>
            <person name="Murphy T."/>
            <person name="Xia J."/>
            <person name="Caragea D."/>
            <person name="Park Y."/>
            <person name="Beeman R.W."/>
            <person name="Lorenzen M.D."/>
            <person name="Butcher S."/>
            <person name="Manak J.R."/>
            <person name="Brown S.J."/>
        </authorList>
    </citation>
    <scope>GENOME REANNOTATION</scope>
    <source>
        <strain evidence="9 10">Georgia GA2</strain>
    </source>
</reference>
<evidence type="ECO:0000256" key="8">
    <source>
        <dbReference type="RuleBase" id="RU363108"/>
    </source>
</evidence>
<feature type="transmembrane region" description="Helical" evidence="8">
    <location>
        <begin position="38"/>
        <end position="56"/>
    </location>
</feature>
<feature type="transmembrane region" description="Helical" evidence="8">
    <location>
        <begin position="165"/>
        <end position="182"/>
    </location>
</feature>
<evidence type="ECO:0000256" key="7">
    <source>
        <dbReference type="ARBA" id="ARBA00023224"/>
    </source>
</evidence>
<reference evidence="9 10" key="1">
    <citation type="journal article" date="2008" name="Nature">
        <title>The genome of the model beetle and pest Tribolium castaneum.</title>
        <authorList>
            <consortium name="Tribolium Genome Sequencing Consortium"/>
            <person name="Richards S."/>
            <person name="Gibbs R.A."/>
            <person name="Weinstock G.M."/>
            <person name="Brown S.J."/>
            <person name="Denell R."/>
            <person name="Beeman R.W."/>
            <person name="Gibbs R."/>
            <person name="Beeman R.W."/>
            <person name="Brown S.J."/>
            <person name="Bucher G."/>
            <person name="Friedrich M."/>
            <person name="Grimmelikhuijzen C.J."/>
            <person name="Klingler M."/>
            <person name="Lorenzen M."/>
            <person name="Richards S."/>
            <person name="Roth S."/>
            <person name="Schroder R."/>
            <person name="Tautz D."/>
            <person name="Zdobnov E.M."/>
            <person name="Muzny D."/>
            <person name="Gibbs R.A."/>
            <person name="Weinstock G.M."/>
            <person name="Attaway T."/>
            <person name="Bell S."/>
            <person name="Buhay C.J."/>
            <person name="Chandrabose M.N."/>
            <person name="Chavez D."/>
            <person name="Clerk-Blankenburg K.P."/>
            <person name="Cree A."/>
            <person name="Dao M."/>
            <person name="Davis C."/>
            <person name="Chacko J."/>
            <person name="Dinh H."/>
            <person name="Dugan-Rocha S."/>
            <person name="Fowler G."/>
            <person name="Garner T.T."/>
            <person name="Garnes J."/>
            <person name="Gnirke A."/>
            <person name="Hawes A."/>
            <person name="Hernandez J."/>
            <person name="Hines S."/>
            <person name="Holder M."/>
            <person name="Hume J."/>
            <person name="Jhangiani S.N."/>
            <person name="Joshi V."/>
            <person name="Khan Z.M."/>
            <person name="Jackson L."/>
            <person name="Kovar C."/>
            <person name="Kowis A."/>
            <person name="Lee S."/>
            <person name="Lewis L.R."/>
            <person name="Margolis J."/>
            <person name="Morgan M."/>
            <person name="Nazareth L.V."/>
            <person name="Nguyen N."/>
            <person name="Okwuonu G."/>
            <person name="Parker D."/>
            <person name="Richards S."/>
            <person name="Ruiz S.J."/>
            <person name="Santibanez J."/>
            <person name="Savard J."/>
            <person name="Scherer S.E."/>
            <person name="Schneider B."/>
            <person name="Sodergren E."/>
            <person name="Tautz D."/>
            <person name="Vattahil S."/>
            <person name="Villasana D."/>
            <person name="White C.S."/>
            <person name="Wright R."/>
            <person name="Park Y."/>
            <person name="Beeman R.W."/>
            <person name="Lord J."/>
            <person name="Oppert B."/>
            <person name="Lorenzen M."/>
            <person name="Brown S."/>
            <person name="Wang L."/>
            <person name="Savard J."/>
            <person name="Tautz D."/>
            <person name="Richards S."/>
            <person name="Weinstock G."/>
            <person name="Gibbs R.A."/>
            <person name="Liu Y."/>
            <person name="Worley K."/>
            <person name="Weinstock G."/>
            <person name="Elsik C.G."/>
            <person name="Reese J.T."/>
            <person name="Elhaik E."/>
            <person name="Landan G."/>
            <person name="Graur D."/>
            <person name="Arensburger P."/>
            <person name="Atkinson P."/>
            <person name="Beeman R.W."/>
            <person name="Beidler J."/>
            <person name="Brown S.J."/>
            <person name="Demuth J.P."/>
            <person name="Drury D.W."/>
            <person name="Du Y.Z."/>
            <person name="Fujiwara H."/>
            <person name="Lorenzen M."/>
            <person name="Maselli V."/>
            <person name="Osanai M."/>
            <person name="Park Y."/>
            <person name="Robertson H.M."/>
            <person name="Tu Z."/>
            <person name="Wang J.J."/>
            <person name="Wang S."/>
            <person name="Richards S."/>
            <person name="Song H."/>
            <person name="Zhang L."/>
            <person name="Sodergren E."/>
            <person name="Werner D."/>
            <person name="Stanke M."/>
            <person name="Morgenstern B."/>
            <person name="Solovyev V."/>
            <person name="Kosarev P."/>
            <person name="Brown G."/>
            <person name="Chen H.C."/>
            <person name="Ermolaeva O."/>
            <person name="Hlavina W."/>
            <person name="Kapustin Y."/>
            <person name="Kiryutin B."/>
            <person name="Kitts P."/>
            <person name="Maglott D."/>
            <person name="Pruitt K."/>
            <person name="Sapojnikov V."/>
            <person name="Souvorov A."/>
            <person name="Mackey A.J."/>
            <person name="Waterhouse R.M."/>
            <person name="Wyder S."/>
            <person name="Zdobnov E.M."/>
            <person name="Zdobnov E.M."/>
            <person name="Wyder S."/>
            <person name="Kriventseva E.V."/>
            <person name="Kadowaki T."/>
            <person name="Bork P."/>
            <person name="Aranda M."/>
            <person name="Bao R."/>
            <person name="Beermann A."/>
            <person name="Berns N."/>
            <person name="Bolognesi R."/>
            <person name="Bonneton F."/>
            <person name="Bopp D."/>
            <person name="Brown S.J."/>
            <person name="Bucher G."/>
            <person name="Butts T."/>
            <person name="Chaumot A."/>
            <person name="Denell R.E."/>
            <person name="Ferrier D.E."/>
            <person name="Friedrich M."/>
            <person name="Gordon C.M."/>
            <person name="Jindra M."/>
            <person name="Klingler M."/>
            <person name="Lan Q."/>
            <person name="Lattorff H.M."/>
            <person name="Laudet V."/>
            <person name="von Levetsow C."/>
            <person name="Liu Z."/>
            <person name="Lutz R."/>
            <person name="Lynch J.A."/>
            <person name="da Fonseca R.N."/>
            <person name="Posnien N."/>
            <person name="Reuter R."/>
            <person name="Roth S."/>
            <person name="Savard J."/>
            <person name="Schinko J.B."/>
            <person name="Schmitt C."/>
            <person name="Schoppmeier M."/>
            <person name="Schroder R."/>
            <person name="Shippy T.D."/>
            <person name="Simonnet F."/>
            <person name="Marques-Souza H."/>
            <person name="Tautz D."/>
            <person name="Tomoyasu Y."/>
            <person name="Trauner J."/>
            <person name="Van der Zee M."/>
            <person name="Vervoort M."/>
            <person name="Wittkopp N."/>
            <person name="Wimmer E.A."/>
            <person name="Yang X."/>
            <person name="Jones A.K."/>
            <person name="Sattelle D.B."/>
            <person name="Ebert P.R."/>
            <person name="Nelson D."/>
            <person name="Scott J.G."/>
            <person name="Beeman R.W."/>
            <person name="Muthukrishnan S."/>
            <person name="Kramer K.J."/>
            <person name="Arakane Y."/>
            <person name="Beeman R.W."/>
            <person name="Zhu Q."/>
            <person name="Hogenkamp D."/>
            <person name="Dixit R."/>
            <person name="Oppert B."/>
            <person name="Jiang H."/>
            <person name="Zou Z."/>
            <person name="Marshall J."/>
            <person name="Elpidina E."/>
            <person name="Vinokurov K."/>
            <person name="Oppert C."/>
            <person name="Zou Z."/>
            <person name="Evans J."/>
            <person name="Lu Z."/>
            <person name="Zhao P."/>
            <person name="Sumathipala N."/>
            <person name="Altincicek B."/>
            <person name="Vilcinskas A."/>
            <person name="Williams M."/>
            <person name="Hultmark D."/>
            <person name="Hetru C."/>
            <person name="Jiang H."/>
            <person name="Grimmelikhuijzen C.J."/>
            <person name="Hauser F."/>
            <person name="Cazzamali G."/>
            <person name="Williamson M."/>
            <person name="Park Y."/>
            <person name="Li B."/>
            <person name="Tanaka Y."/>
            <person name="Predel R."/>
            <person name="Neupert S."/>
            <person name="Schachtner J."/>
            <person name="Verleyen P."/>
            <person name="Raible F."/>
            <person name="Bork P."/>
            <person name="Friedrich M."/>
            <person name="Walden K.K."/>
            <person name="Robertson H.M."/>
            <person name="Angeli S."/>
            <person name="Foret S."/>
            <person name="Bucher G."/>
            <person name="Schuetz S."/>
            <person name="Maleszka R."/>
            <person name="Wimmer E.A."/>
            <person name="Beeman R.W."/>
            <person name="Lorenzen M."/>
            <person name="Tomoyasu Y."/>
            <person name="Miller S.C."/>
            <person name="Grossmann D."/>
            <person name="Bucher G."/>
        </authorList>
    </citation>
    <scope>NUCLEOTIDE SEQUENCE [LARGE SCALE GENOMIC DNA]</scope>
    <source>
        <strain evidence="9 10">Georgia GA2</strain>
    </source>
</reference>
<evidence type="ECO:0000313" key="10">
    <source>
        <dbReference type="Proteomes" id="UP000007266"/>
    </source>
</evidence>
<keyword evidence="5 8" id="KW-0472">Membrane</keyword>
<comment type="function">
    <text evidence="8">Gustatory receptor which mediates acceptance or avoidance behavior, depending on its substrates.</text>
</comment>
<keyword evidence="3 8" id="KW-0812">Transmembrane</keyword>
<dbReference type="PANTHER" id="PTHR21143:SF133">
    <property type="entry name" value="GUSTATORY AND PHEROMONE RECEPTOR 32A-RELATED"/>
    <property type="match status" value="1"/>
</dbReference>
<feature type="transmembrane region" description="Helical" evidence="8">
    <location>
        <begin position="325"/>
        <end position="349"/>
    </location>
</feature>
<proteinExistence type="inferred from homology"/>
<keyword evidence="4 8" id="KW-1133">Transmembrane helix</keyword>
<comment type="subcellular location">
    <subcellularLocation>
        <location evidence="1 8">Cell membrane</location>
        <topology evidence="1 8">Multi-pass membrane protein</topology>
    </subcellularLocation>
</comment>
<keyword evidence="2 8" id="KW-1003">Cell membrane</keyword>
<feature type="transmembrane region" description="Helical" evidence="8">
    <location>
        <begin position="222"/>
        <end position="242"/>
    </location>
</feature>
<dbReference type="EMBL" id="KQ971314">
    <property type="protein sequence ID" value="EEZ99395.1"/>
    <property type="molecule type" value="Genomic_DNA"/>
</dbReference>
<dbReference type="GO" id="GO:0030424">
    <property type="term" value="C:axon"/>
    <property type="evidence" value="ECO:0000318"/>
    <property type="project" value="GO_Central"/>
</dbReference>
<evidence type="ECO:0000256" key="1">
    <source>
        <dbReference type="ARBA" id="ARBA00004651"/>
    </source>
</evidence>
<evidence type="ECO:0000256" key="4">
    <source>
        <dbReference type="ARBA" id="ARBA00022989"/>
    </source>
</evidence>
<evidence type="ECO:0000256" key="2">
    <source>
        <dbReference type="ARBA" id="ARBA00022475"/>
    </source>
</evidence>
<name>D6WBU2_TRICA</name>
<dbReference type="InterPro" id="IPR013604">
    <property type="entry name" value="7TM_chemorcpt"/>
</dbReference>
<keyword evidence="7 8" id="KW-0807">Transducer</keyword>